<evidence type="ECO:0000313" key="4">
    <source>
        <dbReference type="Proteomes" id="UP000644875"/>
    </source>
</evidence>
<dbReference type="EMBL" id="JAENBP010000004">
    <property type="protein sequence ID" value="MBJ8349847.1"/>
    <property type="molecule type" value="Genomic_DNA"/>
</dbReference>
<dbReference type="AlphaFoldDB" id="A0A934UDI5"/>
<dbReference type="InterPro" id="IPR005531">
    <property type="entry name" value="Asp23"/>
</dbReference>
<dbReference type="RefSeq" id="WP_199567767.1">
    <property type="nucleotide sequence ID" value="NZ_JAENBP010000004.1"/>
</dbReference>
<sequence length="178" mass="19411">MANETNKTKQTVAPVLKGEVSYEDQVIKKIIGHALKTVAGLLSVDGGFFSNLKEKLVNSESITDGVNVEVGKKQVAVDLNIVVEYDKDIPKIADEMKAVISKNVEKMTHLEVVEVNINVVDIQTKEEFEKNKVSLQDRLSNVAQSTGELASDTANKAKDAVVDGTENVKETLAKSRVE</sequence>
<evidence type="ECO:0000313" key="3">
    <source>
        <dbReference type="EMBL" id="MBJ8349847.1"/>
    </source>
</evidence>
<reference evidence="3 4" key="1">
    <citation type="journal article" date="2021" name="Int. J. Syst. Evol. Microbiol.">
        <title>Streptococcus vicugnae sp. nov., isolated from faeces of alpacas (Vicugna pacos) and cattle (Bos taurus), Streptococcus zalophi sp. nov., and Streptococcus pacificus sp. nov., isolated from respiratory tract of California sea lions (Zalophus californianus).</title>
        <authorList>
            <person name="Volokhov D.V."/>
            <person name="Zagorodnyaya T.A."/>
            <person name="Shen Z."/>
            <person name="Blom J."/>
            <person name="Furtak V.A."/>
            <person name="Eisenberg T."/>
            <person name="Fan P."/>
            <person name="Jeong K.C."/>
            <person name="Gao Y."/>
            <person name="Zhang S."/>
            <person name="Amselle M."/>
        </authorList>
    </citation>
    <scope>NUCLEOTIDE SEQUENCE [LARGE SCALE GENOMIC DNA]</scope>
    <source>
        <strain evidence="4">CSL7508-lung</strain>
    </source>
</reference>
<evidence type="ECO:0000256" key="2">
    <source>
        <dbReference type="ARBA" id="ARBA00039575"/>
    </source>
</evidence>
<gene>
    <name evidence="3" type="ORF">JHK64_04285</name>
</gene>
<protein>
    <recommendedName>
        <fullName evidence="2">Stress response regulator gls24 homolog</fullName>
    </recommendedName>
</protein>
<proteinExistence type="inferred from homology"/>
<dbReference type="PANTHER" id="PTHR34297">
    <property type="entry name" value="HYPOTHETICAL CYTOSOLIC PROTEIN-RELATED"/>
    <property type="match status" value="1"/>
</dbReference>
<dbReference type="Pfam" id="PF03780">
    <property type="entry name" value="Asp23"/>
    <property type="match status" value="1"/>
</dbReference>
<dbReference type="PANTHER" id="PTHR34297:SF3">
    <property type="entry name" value="ALKALINE SHOCK PROTEIN 23"/>
    <property type="match status" value="1"/>
</dbReference>
<keyword evidence="4" id="KW-1185">Reference proteome</keyword>
<dbReference type="Proteomes" id="UP000644875">
    <property type="component" value="Unassembled WGS sequence"/>
</dbReference>
<accession>A0A934UDI5</accession>
<organism evidence="3 4">
    <name type="scientific">Streptococcus zalophi</name>
    <dbReference type="NCBI Taxonomy" id="640031"/>
    <lineage>
        <taxon>Bacteria</taxon>
        <taxon>Bacillati</taxon>
        <taxon>Bacillota</taxon>
        <taxon>Bacilli</taxon>
        <taxon>Lactobacillales</taxon>
        <taxon>Streptococcaceae</taxon>
        <taxon>Streptococcus</taxon>
    </lineage>
</organism>
<comment type="caution">
    <text evidence="3">The sequence shown here is derived from an EMBL/GenBank/DDBJ whole genome shotgun (WGS) entry which is preliminary data.</text>
</comment>
<name>A0A934UDI5_9STRE</name>
<evidence type="ECO:0000256" key="1">
    <source>
        <dbReference type="ARBA" id="ARBA00005721"/>
    </source>
</evidence>
<comment type="similarity">
    <text evidence="1">Belongs to the asp23 family.</text>
</comment>